<name>A0A919IV82_9ACTN</name>
<protein>
    <submittedName>
        <fullName evidence="1">Uncharacterized protein</fullName>
    </submittedName>
</protein>
<reference evidence="1" key="1">
    <citation type="submission" date="2021-01" db="EMBL/GenBank/DDBJ databases">
        <title>Whole genome shotgun sequence of Actinoplanes cyaneus NBRC 14990.</title>
        <authorList>
            <person name="Komaki H."/>
            <person name="Tamura T."/>
        </authorList>
    </citation>
    <scope>NUCLEOTIDE SEQUENCE</scope>
    <source>
        <strain evidence="1">NBRC 14990</strain>
    </source>
</reference>
<evidence type="ECO:0000313" key="2">
    <source>
        <dbReference type="Proteomes" id="UP000619479"/>
    </source>
</evidence>
<comment type="caution">
    <text evidence="1">The sequence shown here is derived from an EMBL/GenBank/DDBJ whole genome shotgun (WGS) entry which is preliminary data.</text>
</comment>
<keyword evidence="2" id="KW-1185">Reference proteome</keyword>
<accession>A0A919IV82</accession>
<evidence type="ECO:0000313" key="1">
    <source>
        <dbReference type="EMBL" id="GID71117.1"/>
    </source>
</evidence>
<gene>
    <name evidence="1" type="ORF">Acy02nite_89980</name>
</gene>
<sequence>MMYRAEALGRRAVSREGESVSNTRNYEQRYSLAQYARRVGLSEGRARALYSHADGSRLATADGTDPDGKPFWYAATIDAWCQQTQRRMPEDARWPYHWPAATAPAPEIERTDVTITSDSGRTARVSVIVWDAPLGHVVYVMRHADQPDLSKETAARAAAYVLQPAFWAEAIVLVPEPRLFGSAYPPGSPGNPYESIDAYQLVVPDAGSRPQPAAPTRRLPRFLAALLDDPDPAVPAAAADPDRVVAKSVSYPYAHAIEQVLGRPLPVWFYGTCTAAAVQRMLAYGDTGATFTVPDTATSWPATCERLTAAVDAGMPQRYPQAFALLAQAVLSTLAGVRRDHASARERGDGWYIVARPADPGWPVALEALTAGAAETPFDAVAAAAELPRIRAEEADLPWDDLYAEALYDTAGVIGARLRTSHPEVVFTADTVLRVDTAGPVTDQYLSTLTPLTEDEREHPTRRLARLLCAETNIDAIREHRLLDLAQAELEGLYRDQAGRLVARERPAYGDDSIELNAEWPTALPQGWTERTVIAADPHRPALVVALTPTSDGDLHVDPLPNPGGEPGYTWGYSGSGPRTLYQALVRCATGDFNADPDNRSWLADLTDSWHDTTGSPLYHYLVTLDGPLRLSWPQVQQWVRADLESLNPPETTAG</sequence>
<dbReference type="Proteomes" id="UP000619479">
    <property type="component" value="Unassembled WGS sequence"/>
</dbReference>
<dbReference type="EMBL" id="BOMH01000097">
    <property type="protein sequence ID" value="GID71117.1"/>
    <property type="molecule type" value="Genomic_DNA"/>
</dbReference>
<dbReference type="AlphaFoldDB" id="A0A919IV82"/>
<proteinExistence type="predicted"/>
<organism evidence="1 2">
    <name type="scientific">Actinoplanes cyaneus</name>
    <dbReference type="NCBI Taxonomy" id="52696"/>
    <lineage>
        <taxon>Bacteria</taxon>
        <taxon>Bacillati</taxon>
        <taxon>Actinomycetota</taxon>
        <taxon>Actinomycetes</taxon>
        <taxon>Micromonosporales</taxon>
        <taxon>Micromonosporaceae</taxon>
        <taxon>Actinoplanes</taxon>
    </lineage>
</organism>